<dbReference type="Gene3D" id="3.30.1330.60">
    <property type="entry name" value="OmpA-like domain"/>
    <property type="match status" value="1"/>
</dbReference>
<evidence type="ECO:0000313" key="3">
    <source>
        <dbReference type="EMBL" id="TCS63130.1"/>
    </source>
</evidence>
<dbReference type="EMBL" id="SLZW01000004">
    <property type="protein sequence ID" value="TCS63130.1"/>
    <property type="molecule type" value="Genomic_DNA"/>
</dbReference>
<dbReference type="GO" id="GO:0016020">
    <property type="term" value="C:membrane"/>
    <property type="evidence" value="ECO:0007669"/>
    <property type="project" value="UniProtKB-UniRule"/>
</dbReference>
<feature type="domain" description="OmpA-like" evidence="2">
    <location>
        <begin position="1"/>
        <end position="100"/>
    </location>
</feature>
<keyword evidence="4" id="KW-1185">Reference proteome</keyword>
<reference evidence="3 4" key="1">
    <citation type="submission" date="2019-03" db="EMBL/GenBank/DDBJ databases">
        <title>Genomic Encyclopedia of Type Strains, Phase IV (KMG-IV): sequencing the most valuable type-strain genomes for metagenomic binning, comparative biology and taxonomic classification.</title>
        <authorList>
            <person name="Goeker M."/>
        </authorList>
    </citation>
    <scope>NUCLEOTIDE SEQUENCE [LARGE SCALE GENOMIC DNA]</scope>
    <source>
        <strain evidence="3 4">DSM 101688</strain>
    </source>
</reference>
<dbReference type="PROSITE" id="PS51123">
    <property type="entry name" value="OMPA_2"/>
    <property type="match status" value="1"/>
</dbReference>
<evidence type="ECO:0000256" key="1">
    <source>
        <dbReference type="PROSITE-ProRule" id="PRU00473"/>
    </source>
</evidence>
<gene>
    <name evidence="3" type="ORF">EDD55_104223</name>
</gene>
<dbReference type="InterPro" id="IPR036737">
    <property type="entry name" value="OmpA-like_sf"/>
</dbReference>
<accession>A0A4R3JEM8</accession>
<proteinExistence type="predicted"/>
<dbReference type="Pfam" id="PF00691">
    <property type="entry name" value="OmpA"/>
    <property type="match status" value="1"/>
</dbReference>
<comment type="caution">
    <text evidence="3">The sequence shown here is derived from an EMBL/GenBank/DDBJ whole genome shotgun (WGS) entry which is preliminary data.</text>
</comment>
<evidence type="ECO:0000313" key="4">
    <source>
        <dbReference type="Proteomes" id="UP000295304"/>
    </source>
</evidence>
<dbReference type="AlphaFoldDB" id="A0A4R3JEM8"/>
<dbReference type="InterPro" id="IPR006665">
    <property type="entry name" value="OmpA-like"/>
</dbReference>
<evidence type="ECO:0000259" key="2">
    <source>
        <dbReference type="PROSITE" id="PS51123"/>
    </source>
</evidence>
<name>A0A4R3JEM8_9PROT</name>
<dbReference type="SUPFAM" id="SSF103088">
    <property type="entry name" value="OmpA-like"/>
    <property type="match status" value="1"/>
</dbReference>
<sequence length="100" mass="10865">MQVLFPPEQTKIPDDALNALGTLAQRMKGNDALRLQLLAYAGGADLNASKARRLSLSRALSVRSHLIQSGVRSTRIDVRALGDKSSKGDPNRVDITIVER</sequence>
<organism evidence="3 4">
    <name type="scientific">Varunaivibrio sulfuroxidans</name>
    <dbReference type="NCBI Taxonomy" id="1773489"/>
    <lineage>
        <taxon>Bacteria</taxon>
        <taxon>Pseudomonadati</taxon>
        <taxon>Pseudomonadota</taxon>
        <taxon>Alphaproteobacteria</taxon>
        <taxon>Rhodospirillales</taxon>
        <taxon>Magnetovibrionaceae</taxon>
        <taxon>Varunaivibrio</taxon>
    </lineage>
</organism>
<dbReference type="Proteomes" id="UP000295304">
    <property type="component" value="Unassembled WGS sequence"/>
</dbReference>
<keyword evidence="1" id="KW-0472">Membrane</keyword>
<protein>
    <submittedName>
        <fullName evidence="3">OmpA family protein</fullName>
    </submittedName>
</protein>